<keyword evidence="3" id="KW-1185">Reference proteome</keyword>
<reference evidence="2 3" key="1">
    <citation type="submission" date="2022-11" db="EMBL/GenBank/DDBJ databases">
        <title>Minimal conservation of predation-associated metabolite biosynthetic gene clusters underscores biosynthetic potential of Myxococcota including descriptions for ten novel species: Archangium lansinium sp. nov., Myxococcus landrumus sp. nov., Nannocystis bai.</title>
        <authorList>
            <person name="Ahearne A."/>
            <person name="Stevens C."/>
            <person name="Phillips K."/>
        </authorList>
    </citation>
    <scope>NUCLEOTIDE SEQUENCE [LARGE SCALE GENOMIC DNA]</scope>
    <source>
        <strain evidence="2 3">MIWBW</strain>
    </source>
</reference>
<proteinExistence type="predicted"/>
<feature type="transmembrane region" description="Helical" evidence="1">
    <location>
        <begin position="100"/>
        <end position="121"/>
    </location>
</feature>
<dbReference type="EMBL" id="JAPNKA010000001">
    <property type="protein sequence ID" value="MCY1075854.1"/>
    <property type="molecule type" value="Genomic_DNA"/>
</dbReference>
<keyword evidence="1" id="KW-0472">Membrane</keyword>
<feature type="transmembrane region" description="Helical" evidence="1">
    <location>
        <begin position="47"/>
        <end position="64"/>
    </location>
</feature>
<dbReference type="RefSeq" id="WP_267534768.1">
    <property type="nucleotide sequence ID" value="NZ_JAPNKA010000001.1"/>
</dbReference>
<name>A0ABT4A2I4_9BACT</name>
<evidence type="ECO:0000313" key="2">
    <source>
        <dbReference type="EMBL" id="MCY1075854.1"/>
    </source>
</evidence>
<keyword evidence="1" id="KW-1133">Transmembrane helix</keyword>
<comment type="caution">
    <text evidence="2">The sequence shown here is derived from an EMBL/GenBank/DDBJ whole genome shotgun (WGS) entry which is preliminary data.</text>
</comment>
<accession>A0ABT4A2I4</accession>
<evidence type="ECO:0000256" key="1">
    <source>
        <dbReference type="SAM" id="Phobius"/>
    </source>
</evidence>
<protein>
    <submittedName>
        <fullName evidence="2">Uncharacterized protein</fullName>
    </submittedName>
</protein>
<feature type="transmembrane region" description="Helical" evidence="1">
    <location>
        <begin position="71"/>
        <end position="94"/>
    </location>
</feature>
<feature type="transmembrane region" description="Helical" evidence="1">
    <location>
        <begin position="14"/>
        <end position="35"/>
    </location>
</feature>
<sequence>MPTKCLLRSDQPHGCLPGGLIITFITLILRQPLSFGDGALQFFAENWLYYAAPYGVAFLAHKFVPFVRSTFLTPALLAVSGVLLFFRCWIWWFVPGREGPIAWLLYPPACAAVLLLVWMATHVHARLTNAKAGGW</sequence>
<keyword evidence="1" id="KW-0812">Transmembrane</keyword>
<gene>
    <name evidence="2" type="ORF">OV287_15380</name>
</gene>
<dbReference type="Proteomes" id="UP001207654">
    <property type="component" value="Unassembled WGS sequence"/>
</dbReference>
<evidence type="ECO:0000313" key="3">
    <source>
        <dbReference type="Proteomes" id="UP001207654"/>
    </source>
</evidence>
<organism evidence="2 3">
    <name type="scientific">Archangium lansingense</name>
    <dbReference type="NCBI Taxonomy" id="2995310"/>
    <lineage>
        <taxon>Bacteria</taxon>
        <taxon>Pseudomonadati</taxon>
        <taxon>Myxococcota</taxon>
        <taxon>Myxococcia</taxon>
        <taxon>Myxococcales</taxon>
        <taxon>Cystobacterineae</taxon>
        <taxon>Archangiaceae</taxon>
        <taxon>Archangium</taxon>
    </lineage>
</organism>